<keyword evidence="3 4" id="KW-0067">ATP-binding</keyword>
<feature type="domain" description="FHA" evidence="5">
    <location>
        <begin position="58"/>
        <end position="114"/>
    </location>
</feature>
<name>A0A376B7Y1_9ASCO</name>
<dbReference type="InterPro" id="IPR000253">
    <property type="entry name" value="FHA_dom"/>
</dbReference>
<dbReference type="VEuPathDB" id="FungiDB:SCODWIG_02554"/>
<evidence type="ECO:0000313" key="7">
    <source>
        <dbReference type="EMBL" id="SSD60793.1"/>
    </source>
</evidence>
<dbReference type="InterPro" id="IPR000719">
    <property type="entry name" value="Prot_kinase_dom"/>
</dbReference>
<evidence type="ECO:0000259" key="6">
    <source>
        <dbReference type="PROSITE" id="PS50011"/>
    </source>
</evidence>
<dbReference type="PROSITE" id="PS00107">
    <property type="entry name" value="PROTEIN_KINASE_ATP"/>
    <property type="match status" value="1"/>
</dbReference>
<dbReference type="Gene3D" id="2.60.200.20">
    <property type="match status" value="1"/>
</dbReference>
<protein>
    <submittedName>
        <fullName evidence="7">Related to DNA damage response protein kinase DUN1</fullName>
    </submittedName>
</protein>
<evidence type="ECO:0000256" key="3">
    <source>
        <dbReference type="ARBA" id="ARBA00022840"/>
    </source>
</evidence>
<dbReference type="SUPFAM" id="SSF49879">
    <property type="entry name" value="SMAD/FHA domain"/>
    <property type="match status" value="1"/>
</dbReference>
<dbReference type="InterPro" id="IPR017441">
    <property type="entry name" value="Protein_kinase_ATP_BS"/>
</dbReference>
<dbReference type="InterPro" id="IPR008271">
    <property type="entry name" value="Ser/Thr_kinase_AS"/>
</dbReference>
<proteinExistence type="inferred from homology"/>
<feature type="domain" description="Protein kinase" evidence="6">
    <location>
        <begin position="200"/>
        <end position="480"/>
    </location>
</feature>
<dbReference type="InterPro" id="IPR011009">
    <property type="entry name" value="Kinase-like_dom_sf"/>
</dbReference>
<dbReference type="PROSITE" id="PS00108">
    <property type="entry name" value="PROTEIN_KINASE_ST"/>
    <property type="match status" value="1"/>
</dbReference>
<dbReference type="FunFam" id="1.10.510.10:FF:000732">
    <property type="entry name" value="Protein serine-threonine kinase"/>
    <property type="match status" value="1"/>
</dbReference>
<dbReference type="SUPFAM" id="SSF56112">
    <property type="entry name" value="Protein kinase-like (PK-like)"/>
    <property type="match status" value="1"/>
</dbReference>
<evidence type="ECO:0000256" key="2">
    <source>
        <dbReference type="ARBA" id="ARBA00022741"/>
    </source>
</evidence>
<dbReference type="SMART" id="SM00240">
    <property type="entry name" value="FHA"/>
    <property type="match status" value="1"/>
</dbReference>
<dbReference type="Proteomes" id="UP000262825">
    <property type="component" value="Unassembled WGS sequence"/>
</dbReference>
<dbReference type="Pfam" id="PF00498">
    <property type="entry name" value="FHA"/>
    <property type="match status" value="1"/>
</dbReference>
<keyword evidence="7" id="KW-0808">Transferase</keyword>
<accession>A0A376B7Y1</accession>
<gene>
    <name evidence="7" type="ORF">SCODWIG_02554</name>
</gene>
<evidence type="ECO:0000256" key="4">
    <source>
        <dbReference type="PROSITE-ProRule" id="PRU10141"/>
    </source>
</evidence>
<dbReference type="GO" id="GO:0005524">
    <property type="term" value="F:ATP binding"/>
    <property type="evidence" value="ECO:0007669"/>
    <property type="project" value="UniProtKB-UniRule"/>
</dbReference>
<dbReference type="Gene3D" id="1.10.510.10">
    <property type="entry name" value="Transferase(Phosphotransferase) domain 1"/>
    <property type="match status" value="1"/>
</dbReference>
<sequence length="513" mass="58451">MNIKRKLDTNEVDQPILEPQQKKTFSIYKDHPEKLASLYNIIPGKEDEIYDIFSKNKTKIGRSRSCDIILHEPDISTVHCILYCIPSSADPTIKVLNIIDNKSRNSTYINGNKLVKRDYVLKNGDKIVMGKSCSFIFKYANVPINETEATNKKDSFFKAPQSINITSAQESGGSTSSGNRQVLAHKQIKQQRPISIFEKYIVGKELGSGHYAVVKEGKNKFTGEIVAVKIFHPQKTNDVKKMNQFRAETNILLNIKHNNIVRLLDRFVEPVTKSAVQTYLVLEKINDGELFDRIVKKTKLRQDETKAIFRQILGGLKYLHDNGIIHRDIKPENILLNIKKRCSLQEVQSGPWDEDEISITVKIADFGLAKFIGEMKFTNTLCGTPSYVAPEVLLKQNYSSKVDMWSAGVLLYVCLCGFPPFSEQLAPPTMKEQITNGIFQFYSPYWDDIEDSVLHLISNLLVVDPDKRFNVQQAVHHPWFNTLADDSFKVNRTKLSQEQQVPRTYSELSKLSA</sequence>
<dbReference type="PROSITE" id="PS50006">
    <property type="entry name" value="FHA_DOMAIN"/>
    <property type="match status" value="1"/>
</dbReference>
<keyword evidence="8" id="KW-1185">Reference proteome</keyword>
<dbReference type="InterPro" id="IPR008984">
    <property type="entry name" value="SMAD_FHA_dom_sf"/>
</dbReference>
<organism evidence="7 8">
    <name type="scientific">Saccharomycodes ludwigii</name>
    <dbReference type="NCBI Taxonomy" id="36035"/>
    <lineage>
        <taxon>Eukaryota</taxon>
        <taxon>Fungi</taxon>
        <taxon>Dikarya</taxon>
        <taxon>Ascomycota</taxon>
        <taxon>Saccharomycotina</taxon>
        <taxon>Saccharomycetes</taxon>
        <taxon>Saccharomycodales</taxon>
        <taxon>Saccharomycodaceae</taxon>
        <taxon>Saccharomycodes</taxon>
    </lineage>
</organism>
<evidence type="ECO:0000256" key="1">
    <source>
        <dbReference type="ARBA" id="ARBA00005575"/>
    </source>
</evidence>
<dbReference type="GO" id="GO:0004672">
    <property type="term" value="F:protein kinase activity"/>
    <property type="evidence" value="ECO:0007669"/>
    <property type="project" value="InterPro"/>
</dbReference>
<dbReference type="AlphaFoldDB" id="A0A376B7Y1"/>
<dbReference type="OrthoDB" id="407410at2759"/>
<dbReference type="CDD" id="cd05117">
    <property type="entry name" value="STKc_CAMK"/>
    <property type="match status" value="1"/>
</dbReference>
<dbReference type="Pfam" id="PF00069">
    <property type="entry name" value="Pkinase"/>
    <property type="match status" value="1"/>
</dbReference>
<dbReference type="PROSITE" id="PS50011">
    <property type="entry name" value="PROTEIN_KINASE_DOM"/>
    <property type="match status" value="1"/>
</dbReference>
<reference evidence="8" key="1">
    <citation type="submission" date="2018-06" db="EMBL/GenBank/DDBJ databases">
        <authorList>
            <person name="Guldener U."/>
        </authorList>
    </citation>
    <scope>NUCLEOTIDE SEQUENCE [LARGE SCALE GENOMIC DNA]</scope>
    <source>
        <strain evidence="8">UTAD17</strain>
    </source>
</reference>
<evidence type="ECO:0000313" key="8">
    <source>
        <dbReference type="Proteomes" id="UP000262825"/>
    </source>
</evidence>
<keyword evidence="2 4" id="KW-0547">Nucleotide-binding</keyword>
<dbReference type="SMART" id="SM00220">
    <property type="entry name" value="S_TKc"/>
    <property type="match status" value="1"/>
</dbReference>
<keyword evidence="7" id="KW-0418">Kinase</keyword>
<evidence type="ECO:0000259" key="5">
    <source>
        <dbReference type="PROSITE" id="PS50006"/>
    </source>
</evidence>
<comment type="similarity">
    <text evidence="1">Belongs to the protein kinase superfamily. CAMK Ser/Thr protein kinase family. CHEK2 subfamily.</text>
</comment>
<dbReference type="PANTHER" id="PTHR24347">
    <property type="entry name" value="SERINE/THREONINE-PROTEIN KINASE"/>
    <property type="match status" value="1"/>
</dbReference>
<dbReference type="EMBL" id="UFAJ01000455">
    <property type="protein sequence ID" value="SSD60793.1"/>
    <property type="molecule type" value="Genomic_DNA"/>
</dbReference>
<feature type="binding site" evidence="4">
    <location>
        <position position="229"/>
    </location>
    <ligand>
        <name>ATP</name>
        <dbReference type="ChEBI" id="CHEBI:30616"/>
    </ligand>
</feature>